<keyword evidence="1" id="KW-0472">Membrane</keyword>
<comment type="caution">
    <text evidence="2">The sequence shown here is derived from an EMBL/GenBank/DDBJ whole genome shotgun (WGS) entry which is preliminary data.</text>
</comment>
<organism evidence="2 3">
    <name type="scientific">Brucella pecoris</name>
    <dbReference type="NCBI Taxonomy" id="867683"/>
    <lineage>
        <taxon>Bacteria</taxon>
        <taxon>Pseudomonadati</taxon>
        <taxon>Pseudomonadota</taxon>
        <taxon>Alphaproteobacteria</taxon>
        <taxon>Hyphomicrobiales</taxon>
        <taxon>Brucellaceae</taxon>
        <taxon>Brucella/Ochrobactrum group</taxon>
        <taxon>Brucella</taxon>
    </lineage>
</organism>
<proteinExistence type="predicted"/>
<keyword evidence="3" id="KW-1185">Reference proteome</keyword>
<accession>A0AB34YXN9</accession>
<gene>
    <name evidence="2" type="ORF">GGQ79_004646</name>
</gene>
<feature type="transmembrane region" description="Helical" evidence="1">
    <location>
        <begin position="32"/>
        <end position="55"/>
    </location>
</feature>
<dbReference type="AlphaFoldDB" id="A0AB34YXN9"/>
<dbReference type="RefSeq" id="WP_158295734.1">
    <property type="nucleotide sequence ID" value="NZ_JACIEX010000018.1"/>
</dbReference>
<evidence type="ECO:0000256" key="1">
    <source>
        <dbReference type="SAM" id="Phobius"/>
    </source>
</evidence>
<protein>
    <submittedName>
        <fullName evidence="2">Uncharacterized protein</fullName>
    </submittedName>
</protein>
<keyword evidence="1" id="KW-0812">Transmembrane</keyword>
<keyword evidence="1" id="KW-1133">Transmembrane helix</keyword>
<sequence length="58" mass="6260">MNYVTALLIGAALGIIQFAVSSQKKPTRNGHPIQALVVFVFIGGLVYGTIIWLVAKLF</sequence>
<dbReference type="Proteomes" id="UP000553980">
    <property type="component" value="Unassembled WGS sequence"/>
</dbReference>
<name>A0AB34YXN9_9HYPH</name>
<evidence type="ECO:0000313" key="2">
    <source>
        <dbReference type="EMBL" id="MBB4096092.1"/>
    </source>
</evidence>
<reference evidence="2 3" key="1">
    <citation type="submission" date="2020-08" db="EMBL/GenBank/DDBJ databases">
        <title>Genomic Encyclopedia of Type Strains, Phase IV (KMG-IV): sequencing the most valuable type-strain genomes for metagenomic binning, comparative biology and taxonomic classification.</title>
        <authorList>
            <person name="Goeker M."/>
        </authorList>
    </citation>
    <scope>NUCLEOTIDE SEQUENCE [LARGE SCALE GENOMIC DNA]</scope>
    <source>
        <strain evidence="2 3">DSM 23868</strain>
    </source>
</reference>
<evidence type="ECO:0000313" key="3">
    <source>
        <dbReference type="Proteomes" id="UP000553980"/>
    </source>
</evidence>
<dbReference type="EMBL" id="JACIEX010000018">
    <property type="protein sequence ID" value="MBB4096092.1"/>
    <property type="molecule type" value="Genomic_DNA"/>
</dbReference>